<dbReference type="Proteomes" id="UP000298030">
    <property type="component" value="Unassembled WGS sequence"/>
</dbReference>
<keyword evidence="2" id="KW-1185">Reference proteome</keyword>
<sequence>MPCILSSRTQWGSLWDYARRVFATVKSVRYDREGSKTRLITPSQRKFGVRRERYHETLRSELHQLLEPTRASELSDPIVRQMAGEVEREGRARF</sequence>
<gene>
    <name evidence="1" type="ORF">FA13DRAFT_1724054</name>
</gene>
<dbReference type="EMBL" id="QPFP01000001">
    <property type="protein sequence ID" value="TEB39839.1"/>
    <property type="molecule type" value="Genomic_DNA"/>
</dbReference>
<evidence type="ECO:0000313" key="1">
    <source>
        <dbReference type="EMBL" id="TEB39839.1"/>
    </source>
</evidence>
<dbReference type="AlphaFoldDB" id="A0A4Y7U1X9"/>
<organism evidence="1 2">
    <name type="scientific">Coprinellus micaceus</name>
    <name type="common">Glistening ink-cap mushroom</name>
    <name type="synonym">Coprinus micaceus</name>
    <dbReference type="NCBI Taxonomy" id="71717"/>
    <lineage>
        <taxon>Eukaryota</taxon>
        <taxon>Fungi</taxon>
        <taxon>Dikarya</taxon>
        <taxon>Basidiomycota</taxon>
        <taxon>Agaricomycotina</taxon>
        <taxon>Agaricomycetes</taxon>
        <taxon>Agaricomycetidae</taxon>
        <taxon>Agaricales</taxon>
        <taxon>Agaricineae</taxon>
        <taxon>Psathyrellaceae</taxon>
        <taxon>Coprinellus</taxon>
    </lineage>
</organism>
<accession>A0A4Y7U1X9</accession>
<evidence type="ECO:0000313" key="2">
    <source>
        <dbReference type="Proteomes" id="UP000298030"/>
    </source>
</evidence>
<reference evidence="1 2" key="1">
    <citation type="journal article" date="2019" name="Nat. Ecol. Evol.">
        <title>Megaphylogeny resolves global patterns of mushroom evolution.</title>
        <authorList>
            <person name="Varga T."/>
            <person name="Krizsan K."/>
            <person name="Foldi C."/>
            <person name="Dima B."/>
            <person name="Sanchez-Garcia M."/>
            <person name="Sanchez-Ramirez S."/>
            <person name="Szollosi G.J."/>
            <person name="Szarkandi J.G."/>
            <person name="Papp V."/>
            <person name="Albert L."/>
            <person name="Andreopoulos W."/>
            <person name="Angelini C."/>
            <person name="Antonin V."/>
            <person name="Barry K.W."/>
            <person name="Bougher N.L."/>
            <person name="Buchanan P."/>
            <person name="Buyck B."/>
            <person name="Bense V."/>
            <person name="Catcheside P."/>
            <person name="Chovatia M."/>
            <person name="Cooper J."/>
            <person name="Damon W."/>
            <person name="Desjardin D."/>
            <person name="Finy P."/>
            <person name="Geml J."/>
            <person name="Haridas S."/>
            <person name="Hughes K."/>
            <person name="Justo A."/>
            <person name="Karasinski D."/>
            <person name="Kautmanova I."/>
            <person name="Kiss B."/>
            <person name="Kocsube S."/>
            <person name="Kotiranta H."/>
            <person name="LaButti K.M."/>
            <person name="Lechner B.E."/>
            <person name="Liimatainen K."/>
            <person name="Lipzen A."/>
            <person name="Lukacs Z."/>
            <person name="Mihaltcheva S."/>
            <person name="Morgado L.N."/>
            <person name="Niskanen T."/>
            <person name="Noordeloos M.E."/>
            <person name="Ohm R.A."/>
            <person name="Ortiz-Santana B."/>
            <person name="Ovrebo C."/>
            <person name="Racz N."/>
            <person name="Riley R."/>
            <person name="Savchenko A."/>
            <person name="Shiryaev A."/>
            <person name="Soop K."/>
            <person name="Spirin V."/>
            <person name="Szebenyi C."/>
            <person name="Tomsovsky M."/>
            <person name="Tulloss R.E."/>
            <person name="Uehling J."/>
            <person name="Grigoriev I.V."/>
            <person name="Vagvolgyi C."/>
            <person name="Papp T."/>
            <person name="Martin F.M."/>
            <person name="Miettinen O."/>
            <person name="Hibbett D.S."/>
            <person name="Nagy L.G."/>
        </authorList>
    </citation>
    <scope>NUCLEOTIDE SEQUENCE [LARGE SCALE GENOMIC DNA]</scope>
    <source>
        <strain evidence="1 2">FP101781</strain>
    </source>
</reference>
<proteinExistence type="predicted"/>
<name>A0A4Y7U1X9_COPMI</name>
<protein>
    <submittedName>
        <fullName evidence="1">Uncharacterized protein</fullName>
    </submittedName>
</protein>
<comment type="caution">
    <text evidence="1">The sequence shown here is derived from an EMBL/GenBank/DDBJ whole genome shotgun (WGS) entry which is preliminary data.</text>
</comment>